<gene>
    <name evidence="2" type="ORF">J2792_003699</name>
</gene>
<dbReference type="EMBL" id="JAVDRD010000012">
    <property type="protein sequence ID" value="MDR6512812.1"/>
    <property type="molecule type" value="Genomic_DNA"/>
</dbReference>
<comment type="caution">
    <text evidence="2">The sequence shown here is derived from an EMBL/GenBank/DDBJ whole genome shotgun (WGS) entry which is preliminary data.</text>
</comment>
<organism evidence="2 3">
    <name type="scientific">Novosphingobium capsulatum</name>
    <dbReference type="NCBI Taxonomy" id="13688"/>
    <lineage>
        <taxon>Bacteria</taxon>
        <taxon>Pseudomonadati</taxon>
        <taxon>Pseudomonadota</taxon>
        <taxon>Alphaproteobacteria</taxon>
        <taxon>Sphingomonadales</taxon>
        <taxon>Sphingomonadaceae</taxon>
        <taxon>Novosphingobium</taxon>
    </lineage>
</organism>
<reference evidence="2 3" key="1">
    <citation type="submission" date="2023-07" db="EMBL/GenBank/DDBJ databases">
        <title>Sorghum-associated microbial communities from plants grown in Nebraska, USA.</title>
        <authorList>
            <person name="Schachtman D."/>
        </authorList>
    </citation>
    <scope>NUCLEOTIDE SEQUENCE [LARGE SCALE GENOMIC DNA]</scope>
    <source>
        <strain evidence="2 3">DS1027</strain>
    </source>
</reference>
<name>A0ABU1MSH8_9SPHN</name>
<feature type="region of interest" description="Disordered" evidence="1">
    <location>
        <begin position="1"/>
        <end position="22"/>
    </location>
</feature>
<evidence type="ECO:0000313" key="2">
    <source>
        <dbReference type="EMBL" id="MDR6512812.1"/>
    </source>
</evidence>
<evidence type="ECO:0000313" key="3">
    <source>
        <dbReference type="Proteomes" id="UP001184150"/>
    </source>
</evidence>
<keyword evidence="3" id="KW-1185">Reference proteome</keyword>
<evidence type="ECO:0000256" key="1">
    <source>
        <dbReference type="SAM" id="MobiDB-lite"/>
    </source>
</evidence>
<protein>
    <submittedName>
        <fullName evidence="2">Uncharacterized protein</fullName>
    </submittedName>
</protein>
<proteinExistence type="predicted"/>
<sequence length="85" mass="9422">MAAITPIQPAARNAGRKGEVAGTCPLGMGDARRDRDALIMMEFFPFARIGQRRPVRMGSALLRVIFIINHVDNDSHFLLYRAKPG</sequence>
<dbReference type="Proteomes" id="UP001184150">
    <property type="component" value="Unassembled WGS sequence"/>
</dbReference>
<accession>A0ABU1MSH8</accession>